<comment type="similarity">
    <text evidence="2">Belongs to the milton family.</text>
</comment>
<evidence type="ECO:0000256" key="6">
    <source>
        <dbReference type="SAM" id="MobiDB-lite"/>
    </source>
</evidence>
<feature type="compositionally biased region" description="Polar residues" evidence="6">
    <location>
        <begin position="720"/>
        <end position="730"/>
    </location>
</feature>
<dbReference type="GO" id="GO:0047496">
    <property type="term" value="P:vesicle transport along microtubule"/>
    <property type="evidence" value="ECO:0007669"/>
    <property type="project" value="TreeGrafter"/>
</dbReference>
<reference evidence="9 10" key="1">
    <citation type="submission" date="2019-01" db="EMBL/GenBank/DDBJ databases">
        <title>Draft Genome and Complete Hox-Cluster Characterization of the Sterlet Sturgeon (Acipenser ruthenus).</title>
        <authorList>
            <person name="Wei Q."/>
        </authorList>
    </citation>
    <scope>NUCLEOTIDE SEQUENCE [LARGE SCALE GENOMIC DNA]</scope>
    <source>
        <strain evidence="9">WHYD16114868_AA</strain>
        <tissue evidence="9">Blood</tissue>
    </source>
</reference>
<dbReference type="GO" id="GO:0022008">
    <property type="term" value="P:neurogenesis"/>
    <property type="evidence" value="ECO:0007669"/>
    <property type="project" value="TreeGrafter"/>
</dbReference>
<keyword evidence="4" id="KW-0496">Mitochondrion</keyword>
<feature type="compositionally biased region" description="Polar residues" evidence="6">
    <location>
        <begin position="480"/>
        <end position="493"/>
    </location>
</feature>
<dbReference type="InterPro" id="IPR022154">
    <property type="entry name" value="TRAK1/2_C"/>
</dbReference>
<dbReference type="GO" id="GO:0017022">
    <property type="term" value="F:myosin binding"/>
    <property type="evidence" value="ECO:0007669"/>
    <property type="project" value="TreeGrafter"/>
</dbReference>
<dbReference type="GO" id="GO:0098957">
    <property type="term" value="P:anterograde axonal transport of mitochondrion"/>
    <property type="evidence" value="ECO:0007669"/>
    <property type="project" value="TreeGrafter"/>
</dbReference>
<proteinExistence type="inferred from homology"/>
<dbReference type="SMART" id="SM01423">
    <property type="entry name" value="Milton"/>
    <property type="match status" value="1"/>
</dbReference>
<dbReference type="InterPro" id="IPR051946">
    <property type="entry name" value="Intracell_Traff-Reg"/>
</dbReference>
<organism evidence="9 10">
    <name type="scientific">Acipenser ruthenus</name>
    <name type="common">Sterlet sturgeon</name>
    <dbReference type="NCBI Taxonomy" id="7906"/>
    <lineage>
        <taxon>Eukaryota</taxon>
        <taxon>Metazoa</taxon>
        <taxon>Chordata</taxon>
        <taxon>Craniata</taxon>
        <taxon>Vertebrata</taxon>
        <taxon>Euteleostomi</taxon>
        <taxon>Actinopterygii</taxon>
        <taxon>Chondrostei</taxon>
        <taxon>Acipenseriformes</taxon>
        <taxon>Acipenseridae</taxon>
        <taxon>Acipenser</taxon>
    </lineage>
</organism>
<dbReference type="PANTHER" id="PTHR15751">
    <property type="entry name" value="TRAFFICKING KINESIN-BINDING PROTEIN"/>
    <property type="match status" value="1"/>
</dbReference>
<feature type="compositionally biased region" description="Pro residues" evidence="6">
    <location>
        <begin position="741"/>
        <end position="750"/>
    </location>
</feature>
<dbReference type="GO" id="GO:0048311">
    <property type="term" value="P:mitochondrion distribution"/>
    <property type="evidence" value="ECO:0007669"/>
    <property type="project" value="TreeGrafter"/>
</dbReference>
<comment type="caution">
    <text evidence="9">The sequence shown here is derived from an EMBL/GenBank/DDBJ whole genome shotgun (WGS) entry which is preliminary data.</text>
</comment>
<dbReference type="GO" id="GO:0030425">
    <property type="term" value="C:dendrite"/>
    <property type="evidence" value="ECO:0007669"/>
    <property type="project" value="TreeGrafter"/>
</dbReference>
<dbReference type="GO" id="GO:0005739">
    <property type="term" value="C:mitochondrion"/>
    <property type="evidence" value="ECO:0007669"/>
    <property type="project" value="UniProtKB-SubCell"/>
</dbReference>
<dbReference type="GO" id="GO:0031410">
    <property type="term" value="C:cytoplasmic vesicle"/>
    <property type="evidence" value="ECO:0007669"/>
    <property type="project" value="TreeGrafter"/>
</dbReference>
<feature type="domain" description="HAP1 N-terminal" evidence="8">
    <location>
        <begin position="36"/>
        <end position="332"/>
    </location>
</feature>
<evidence type="ECO:0000256" key="3">
    <source>
        <dbReference type="ARBA" id="ARBA00023054"/>
    </source>
</evidence>
<keyword evidence="3 5" id="KW-0175">Coiled coil</keyword>
<dbReference type="PANTHER" id="PTHR15751:SF13">
    <property type="entry name" value="TRAFFICKING KINESIN-BINDING PROTEIN 2"/>
    <property type="match status" value="1"/>
</dbReference>
<evidence type="ECO:0000256" key="1">
    <source>
        <dbReference type="ARBA" id="ARBA00004173"/>
    </source>
</evidence>
<dbReference type="AlphaFoldDB" id="A0A444UA88"/>
<dbReference type="SMART" id="SM01424">
    <property type="entry name" value="HAP1_N"/>
    <property type="match status" value="1"/>
</dbReference>
<evidence type="ECO:0000256" key="5">
    <source>
        <dbReference type="SAM" id="Coils"/>
    </source>
</evidence>
<evidence type="ECO:0000259" key="8">
    <source>
        <dbReference type="SMART" id="SM01424"/>
    </source>
</evidence>
<dbReference type="EMBL" id="SCEB01214950">
    <property type="protein sequence ID" value="RXM32093.1"/>
    <property type="molecule type" value="Genomic_DNA"/>
</dbReference>
<dbReference type="InterPro" id="IPR006933">
    <property type="entry name" value="HAP1_N"/>
</dbReference>
<dbReference type="GO" id="GO:0006605">
    <property type="term" value="P:protein targeting"/>
    <property type="evidence" value="ECO:0007669"/>
    <property type="project" value="TreeGrafter"/>
</dbReference>
<accession>A0A444UA88</accession>
<feature type="coiled-coil region" evidence="5">
    <location>
        <begin position="192"/>
        <end position="290"/>
    </location>
</feature>
<sequence length="892" mass="99421">MFEVKSMTVVHKETGPITDVVCSEDLPETELVGLLENQLPQYRLQADSLYLYDSQDWVQSPTDSTGDVSSALSPVLAEETFRYMIQGSDRVAQMTKTYNDIDMVIHLLAERDRDLELAARIGQSLLQRNHVLAERSEVLEEQLAQSFDQVNQLQHELSKKDELLRIVASASEESETDSSCSTPLRHNESFTMAQGLSQLEALQTKLRDMEEENLALRSKVHCECHLAELLVLLPAGESNSHVVRLTEELSQKNEDLVRHQEEIANLLSQIVDLQHRVKELAIEKEELKIHLQASKVAQRQLTAELHDLQDLNAECLGMLHESQEENKELRSKTMATTSMRRHQSYGIFPMDSLAAEIEGTMRRELSVEEETSFHDQRNKQKRVFDAVKTINEMVRSHSPMTLRPLPIPGSNQTNVIMMAQPFLDGHRLGQPSSPGSSDLGAALHRLSLRRQNYLCEQQFLEEEQERKLQALAEEDGEGSGCSTGTNRSDYTDISGTSSSFRSFLPDKLQIVKPIEGSLTLHHWQQLAQPHLATILDRRPGVVTKGFKPLLEDRVYHISDLEEDEEQRAKREEDEEEEEGITFQVQYTSTPEDKKRAPQEEESPPNIFLPKSQILSTTAPSSAYNPGKCLSSTHSTYTFTNCRILHPSDIIQVTHSSMYAPLPLGDSTPSSMRTSPSTPVTSCHMSLGEAFTHRRNSTTTLSTTSGLAKLLQEHGISAQVYSSPVSETPSPIRSPRKAASLPAPPSTPPNSPSHSPCGSPVPFEPRQENFLASRPAEVFLQDVYGLKPSRSRPDLTQNRVNLVERLKRMGFTKVLQAGPEGGLQRHEPALFVTTGGGSLLDGLRRNQSLPAMIGGLGPTVSSPLAVPLTLPRMDSMREDRVPEIKSPAGETAD</sequence>
<gene>
    <name evidence="9" type="ORF">EOD39_1536</name>
</gene>
<evidence type="ECO:0000313" key="9">
    <source>
        <dbReference type="EMBL" id="RXM32093.1"/>
    </source>
</evidence>
<feature type="compositionally biased region" description="Basic and acidic residues" evidence="6">
    <location>
        <begin position="873"/>
        <end position="882"/>
    </location>
</feature>
<dbReference type="Pfam" id="PF04849">
    <property type="entry name" value="HAP1_N"/>
    <property type="match status" value="1"/>
</dbReference>
<evidence type="ECO:0000256" key="4">
    <source>
        <dbReference type="ARBA" id="ARBA00023128"/>
    </source>
</evidence>
<feature type="region of interest" description="Disordered" evidence="6">
    <location>
        <begin position="720"/>
        <end position="765"/>
    </location>
</feature>
<evidence type="ECO:0000313" key="10">
    <source>
        <dbReference type="Proteomes" id="UP000289886"/>
    </source>
</evidence>
<feature type="region of interest" description="Disordered" evidence="6">
    <location>
        <begin position="472"/>
        <end position="493"/>
    </location>
</feature>
<dbReference type="GO" id="GO:1904115">
    <property type="term" value="C:axon cytoplasm"/>
    <property type="evidence" value="ECO:0007669"/>
    <property type="project" value="GOC"/>
</dbReference>
<dbReference type="Proteomes" id="UP000289886">
    <property type="component" value="Unassembled WGS sequence"/>
</dbReference>
<feature type="domain" description="Trafficking kinesin-binding protein C-terminal" evidence="7">
    <location>
        <begin position="395"/>
        <end position="517"/>
    </location>
</feature>
<protein>
    <submittedName>
        <fullName evidence="9">Trafficking kinesin-binding protein 2</fullName>
    </submittedName>
</protein>
<name>A0A444UA88_ACIRT</name>
<keyword evidence="10" id="KW-1185">Reference proteome</keyword>
<feature type="region of interest" description="Disordered" evidence="6">
    <location>
        <begin position="871"/>
        <end position="892"/>
    </location>
</feature>
<dbReference type="Pfam" id="PF12448">
    <property type="entry name" value="Milton"/>
    <property type="match status" value="1"/>
</dbReference>
<dbReference type="GO" id="GO:0050811">
    <property type="term" value="F:GABA receptor binding"/>
    <property type="evidence" value="ECO:0007669"/>
    <property type="project" value="TreeGrafter"/>
</dbReference>
<evidence type="ECO:0000259" key="7">
    <source>
        <dbReference type="SMART" id="SM01423"/>
    </source>
</evidence>
<comment type="subcellular location">
    <subcellularLocation>
        <location evidence="1">Mitochondrion</location>
    </subcellularLocation>
</comment>
<evidence type="ECO:0000256" key="2">
    <source>
        <dbReference type="ARBA" id="ARBA00007007"/>
    </source>
</evidence>
<feature type="region of interest" description="Disordered" evidence="6">
    <location>
        <begin position="561"/>
        <end position="606"/>
    </location>
</feature>